<feature type="region of interest" description="Disordered" evidence="1">
    <location>
        <begin position="41"/>
        <end position="64"/>
    </location>
</feature>
<comment type="caution">
    <text evidence="2">The sequence shown here is derived from an EMBL/GenBank/DDBJ whole genome shotgun (WGS) entry which is preliminary data.</text>
</comment>
<gene>
    <name evidence="2" type="ORF">CPB83DRAFT_843374</name>
</gene>
<evidence type="ECO:0000313" key="3">
    <source>
        <dbReference type="Proteomes" id="UP000807306"/>
    </source>
</evidence>
<evidence type="ECO:0000313" key="2">
    <source>
        <dbReference type="EMBL" id="KAF9535036.1"/>
    </source>
</evidence>
<sequence length="64" mass="7226">MREYSKALEACQEATENDAEHAHAKEIAQTEGKIQQALFTQRNSESQDETLQRAMNDPEVAVSF</sequence>
<dbReference type="Proteomes" id="UP000807306">
    <property type="component" value="Unassembled WGS sequence"/>
</dbReference>
<name>A0A9P6JW04_9AGAR</name>
<accession>A0A9P6JW04</accession>
<dbReference type="AlphaFoldDB" id="A0A9P6JW04"/>
<organism evidence="2 3">
    <name type="scientific">Crepidotus variabilis</name>
    <dbReference type="NCBI Taxonomy" id="179855"/>
    <lineage>
        <taxon>Eukaryota</taxon>
        <taxon>Fungi</taxon>
        <taxon>Dikarya</taxon>
        <taxon>Basidiomycota</taxon>
        <taxon>Agaricomycotina</taxon>
        <taxon>Agaricomycetes</taxon>
        <taxon>Agaricomycetidae</taxon>
        <taxon>Agaricales</taxon>
        <taxon>Agaricineae</taxon>
        <taxon>Crepidotaceae</taxon>
        <taxon>Crepidotus</taxon>
    </lineage>
</organism>
<dbReference type="EMBL" id="MU157825">
    <property type="protein sequence ID" value="KAF9535036.1"/>
    <property type="molecule type" value="Genomic_DNA"/>
</dbReference>
<evidence type="ECO:0000256" key="1">
    <source>
        <dbReference type="SAM" id="MobiDB-lite"/>
    </source>
</evidence>
<reference evidence="2" key="1">
    <citation type="submission" date="2020-11" db="EMBL/GenBank/DDBJ databases">
        <authorList>
            <consortium name="DOE Joint Genome Institute"/>
            <person name="Ahrendt S."/>
            <person name="Riley R."/>
            <person name="Andreopoulos W."/>
            <person name="Labutti K."/>
            <person name="Pangilinan J."/>
            <person name="Ruiz-Duenas F.J."/>
            <person name="Barrasa J.M."/>
            <person name="Sanchez-Garcia M."/>
            <person name="Camarero S."/>
            <person name="Miyauchi S."/>
            <person name="Serrano A."/>
            <person name="Linde D."/>
            <person name="Babiker R."/>
            <person name="Drula E."/>
            <person name="Ayuso-Fernandez I."/>
            <person name="Pacheco R."/>
            <person name="Padilla G."/>
            <person name="Ferreira P."/>
            <person name="Barriuso J."/>
            <person name="Kellner H."/>
            <person name="Castanera R."/>
            <person name="Alfaro M."/>
            <person name="Ramirez L."/>
            <person name="Pisabarro A.G."/>
            <person name="Kuo A."/>
            <person name="Tritt A."/>
            <person name="Lipzen A."/>
            <person name="He G."/>
            <person name="Yan M."/>
            <person name="Ng V."/>
            <person name="Cullen D."/>
            <person name="Martin F."/>
            <person name="Rosso M.-N."/>
            <person name="Henrissat B."/>
            <person name="Hibbett D."/>
            <person name="Martinez A.T."/>
            <person name="Grigoriev I.V."/>
        </authorList>
    </citation>
    <scope>NUCLEOTIDE SEQUENCE</scope>
    <source>
        <strain evidence="2">CBS 506.95</strain>
    </source>
</reference>
<protein>
    <submittedName>
        <fullName evidence="2">Uncharacterized protein</fullName>
    </submittedName>
</protein>
<dbReference type="OrthoDB" id="2423701at2759"/>
<proteinExistence type="predicted"/>
<keyword evidence="3" id="KW-1185">Reference proteome</keyword>